<sequence length="181" mass="21401">MIVNNVDFEIAFTNAFGDLNRVSLSSIHDNRLRFELAGDLEETQSRIREAIERSTDILTYCFKNREVLLRILLWDDNAVELLEKIINGTDHQAERTRDLESECDMLYVKMKKYDEFIGNYIKELIIHHDMAIEPSANMTCYYINFEIPVVINIYDDRGMDVFSANFEFINDLRLNFLKWIL</sequence>
<accession>A0A4U9VP33</accession>
<name>A0A4U9VP33_9SPHI</name>
<gene>
    <name evidence="2" type="ORF">NCTC11429_03812</name>
</gene>
<protein>
    <recommendedName>
        <fullName evidence="1">DUF3885 domain-containing protein</fullName>
    </recommendedName>
</protein>
<dbReference type="KEGG" id="stha:NCTC11429_03812"/>
<evidence type="ECO:0000259" key="1">
    <source>
        <dbReference type="Pfam" id="PF13021"/>
    </source>
</evidence>
<proteinExistence type="predicted"/>
<dbReference type="Proteomes" id="UP000308196">
    <property type="component" value="Chromosome"/>
</dbReference>
<dbReference type="InterPro" id="IPR024976">
    <property type="entry name" value="DUF3885"/>
</dbReference>
<dbReference type="RefSeq" id="WP_160169524.1">
    <property type="nucleotide sequence ID" value="NZ_LR590484.1"/>
</dbReference>
<dbReference type="AlphaFoldDB" id="A0A4U9VP33"/>
<dbReference type="GeneID" id="78464449"/>
<evidence type="ECO:0000313" key="3">
    <source>
        <dbReference type="Proteomes" id="UP000308196"/>
    </source>
</evidence>
<organism evidence="2 3">
    <name type="scientific">Sphingobacterium thalpophilum</name>
    <dbReference type="NCBI Taxonomy" id="259"/>
    <lineage>
        <taxon>Bacteria</taxon>
        <taxon>Pseudomonadati</taxon>
        <taxon>Bacteroidota</taxon>
        <taxon>Sphingobacteriia</taxon>
        <taxon>Sphingobacteriales</taxon>
        <taxon>Sphingobacteriaceae</taxon>
        <taxon>Sphingobacterium</taxon>
    </lineage>
</organism>
<dbReference type="EMBL" id="LR590484">
    <property type="protein sequence ID" value="VTR49076.1"/>
    <property type="molecule type" value="Genomic_DNA"/>
</dbReference>
<evidence type="ECO:0000313" key="2">
    <source>
        <dbReference type="EMBL" id="VTR49076.1"/>
    </source>
</evidence>
<dbReference type="Pfam" id="PF13021">
    <property type="entry name" value="DUF3885"/>
    <property type="match status" value="1"/>
</dbReference>
<feature type="domain" description="DUF3885" evidence="1">
    <location>
        <begin position="12"/>
        <end position="181"/>
    </location>
</feature>
<reference evidence="2 3" key="1">
    <citation type="submission" date="2019-05" db="EMBL/GenBank/DDBJ databases">
        <authorList>
            <consortium name="Pathogen Informatics"/>
        </authorList>
    </citation>
    <scope>NUCLEOTIDE SEQUENCE [LARGE SCALE GENOMIC DNA]</scope>
    <source>
        <strain evidence="2 3">NCTC11429</strain>
    </source>
</reference>